<evidence type="ECO:0000313" key="8">
    <source>
        <dbReference type="EMBL" id="WIF99113.1"/>
    </source>
</evidence>
<dbReference type="PROSITE" id="PS51352">
    <property type="entry name" value="THIOREDOXIN_2"/>
    <property type="match status" value="1"/>
</dbReference>
<evidence type="ECO:0000259" key="7">
    <source>
        <dbReference type="PROSITE" id="PS51352"/>
    </source>
</evidence>
<gene>
    <name evidence="8" type="primary">resA</name>
    <name evidence="8" type="ORF">QNI29_05510</name>
</gene>
<proteinExistence type="predicted"/>
<dbReference type="InterPro" id="IPR036249">
    <property type="entry name" value="Thioredoxin-like_sf"/>
</dbReference>
<dbReference type="EMBL" id="CP126446">
    <property type="protein sequence ID" value="WIF99113.1"/>
    <property type="molecule type" value="Genomic_DNA"/>
</dbReference>
<dbReference type="Gene3D" id="3.40.30.10">
    <property type="entry name" value="Glutaredoxin"/>
    <property type="match status" value="1"/>
</dbReference>
<protein>
    <submittedName>
        <fullName evidence="8">Thiol-disulfide oxidoreductase ResA</fullName>
    </submittedName>
</protein>
<dbReference type="InterPro" id="IPR017937">
    <property type="entry name" value="Thioredoxin_CS"/>
</dbReference>
<evidence type="ECO:0000313" key="9">
    <source>
        <dbReference type="Proteomes" id="UP001236652"/>
    </source>
</evidence>
<dbReference type="PANTHER" id="PTHR42852:SF6">
    <property type="entry name" value="THIOL:DISULFIDE INTERCHANGE PROTEIN DSBE"/>
    <property type="match status" value="1"/>
</dbReference>
<keyword evidence="4" id="KW-1015">Disulfide bond</keyword>
<feature type="domain" description="Thioredoxin" evidence="7">
    <location>
        <begin position="37"/>
        <end position="175"/>
    </location>
</feature>
<dbReference type="SUPFAM" id="SSF52833">
    <property type="entry name" value="Thioredoxin-like"/>
    <property type="match status" value="1"/>
</dbReference>
<dbReference type="NCBIfam" id="NF002854">
    <property type="entry name" value="PRK03147.1"/>
    <property type="match status" value="1"/>
</dbReference>
<keyword evidence="6" id="KW-0732">Signal</keyword>
<reference evidence="8 9" key="1">
    <citation type="submission" date="2023-05" db="EMBL/GenBank/DDBJ databases">
        <title>Comparative genomics reveals the evidence of polycyclic aromatic hydrocarbons degradation in moderately halophilic genus Pontibacillus.</title>
        <authorList>
            <person name="Yang H."/>
            <person name="Qian Z."/>
        </authorList>
    </citation>
    <scope>NUCLEOTIDE SEQUENCE [LARGE SCALE GENOMIC DNA]</scope>
    <source>
        <strain evidence="9">HN14</strain>
    </source>
</reference>
<evidence type="ECO:0000256" key="4">
    <source>
        <dbReference type="ARBA" id="ARBA00023157"/>
    </source>
</evidence>
<feature type="chain" id="PRO_5046881083" evidence="6">
    <location>
        <begin position="25"/>
        <end position="180"/>
    </location>
</feature>
<keyword evidence="3" id="KW-0735">Signal-anchor</keyword>
<dbReference type="PANTHER" id="PTHR42852">
    <property type="entry name" value="THIOL:DISULFIDE INTERCHANGE PROTEIN DSBE"/>
    <property type="match status" value="1"/>
</dbReference>
<keyword evidence="5" id="KW-0676">Redox-active center</keyword>
<dbReference type="RefSeq" id="WP_231418286.1">
    <property type="nucleotide sequence ID" value="NZ_CP126446.1"/>
</dbReference>
<evidence type="ECO:0000256" key="2">
    <source>
        <dbReference type="ARBA" id="ARBA00022748"/>
    </source>
</evidence>
<accession>A0ABY8V0U1</accession>
<keyword evidence="2" id="KW-0201">Cytochrome c-type biogenesis</keyword>
<dbReference type="PROSITE" id="PS00194">
    <property type="entry name" value="THIOREDOXIN_1"/>
    <property type="match status" value="1"/>
</dbReference>
<keyword evidence="9" id="KW-1185">Reference proteome</keyword>
<evidence type="ECO:0000256" key="6">
    <source>
        <dbReference type="SAM" id="SignalP"/>
    </source>
</evidence>
<dbReference type="Pfam" id="PF00578">
    <property type="entry name" value="AhpC-TSA"/>
    <property type="match status" value="1"/>
</dbReference>
<dbReference type="InterPro" id="IPR050553">
    <property type="entry name" value="Thioredoxin_ResA/DsbE_sf"/>
</dbReference>
<comment type="subcellular location">
    <subcellularLocation>
        <location evidence="1">Cell envelope</location>
    </subcellularLocation>
</comment>
<evidence type="ECO:0000256" key="3">
    <source>
        <dbReference type="ARBA" id="ARBA00022968"/>
    </source>
</evidence>
<keyword evidence="3" id="KW-0812">Transmembrane</keyword>
<evidence type="ECO:0000256" key="1">
    <source>
        <dbReference type="ARBA" id="ARBA00004196"/>
    </source>
</evidence>
<sequence length="180" mass="20433">MKKRKRLVFRTTLLLLFAAAISYAVVQSFSDGRSKLITEGDQAPDFTLETLDGETVQLSDYRGQGVFLNFWATYCPPCKEEMPYMESQYQSFKDEGVQVIAVDVAEPRVTVNRFVTKYNLSFPIPMDSNEEVMNAYGVGPIPVTFLINEDGVVVDRITAGLTEEDIRGYMKQIQPESYRE</sequence>
<feature type="signal peptide" evidence="6">
    <location>
        <begin position="1"/>
        <end position="24"/>
    </location>
</feature>
<organism evidence="8 9">
    <name type="scientific">Pontibacillus chungwhensis</name>
    <dbReference type="NCBI Taxonomy" id="265426"/>
    <lineage>
        <taxon>Bacteria</taxon>
        <taxon>Bacillati</taxon>
        <taxon>Bacillota</taxon>
        <taxon>Bacilli</taxon>
        <taxon>Bacillales</taxon>
        <taxon>Bacillaceae</taxon>
        <taxon>Pontibacillus</taxon>
    </lineage>
</organism>
<dbReference type="InterPro" id="IPR013766">
    <property type="entry name" value="Thioredoxin_domain"/>
</dbReference>
<dbReference type="CDD" id="cd02966">
    <property type="entry name" value="TlpA_like_family"/>
    <property type="match status" value="1"/>
</dbReference>
<name>A0ABY8V0U1_9BACI</name>
<dbReference type="InterPro" id="IPR000866">
    <property type="entry name" value="AhpC/TSA"/>
</dbReference>
<dbReference type="Proteomes" id="UP001236652">
    <property type="component" value="Chromosome"/>
</dbReference>
<evidence type="ECO:0000256" key="5">
    <source>
        <dbReference type="ARBA" id="ARBA00023284"/>
    </source>
</evidence>